<dbReference type="EMBL" id="MVHS01000011">
    <property type="protein sequence ID" value="ORA71781.1"/>
    <property type="molecule type" value="Genomic_DNA"/>
</dbReference>
<dbReference type="InterPro" id="IPR001647">
    <property type="entry name" value="HTH_TetR"/>
</dbReference>
<reference evidence="2 3" key="1">
    <citation type="submission" date="2016-12" db="EMBL/GenBank/DDBJ databases">
        <title>The new phylogeny of genus Mycobacterium.</title>
        <authorList>
            <person name="Tortoli E."/>
            <person name="Trovato A."/>
            <person name="Cirillo D.M."/>
        </authorList>
    </citation>
    <scope>NUCLEOTIDE SEQUENCE [LARGE SCALE GENOMIC DNA]</scope>
    <source>
        <strain evidence="2 3">DSM 45130</strain>
    </source>
</reference>
<dbReference type="Proteomes" id="UP000192801">
    <property type="component" value="Unassembled WGS sequence"/>
</dbReference>
<dbReference type="PROSITE" id="PS50977">
    <property type="entry name" value="HTH_TETR_2"/>
    <property type="match status" value="1"/>
</dbReference>
<dbReference type="SUPFAM" id="SSF46689">
    <property type="entry name" value="Homeodomain-like"/>
    <property type="match status" value="1"/>
</dbReference>
<dbReference type="STRING" id="444597.BST26_06930"/>
<dbReference type="PANTHER" id="PTHR30055">
    <property type="entry name" value="HTH-TYPE TRANSCRIPTIONAL REGULATOR RUTR"/>
    <property type="match status" value="1"/>
</dbReference>
<gene>
    <name evidence="2" type="ORF">BST26_06930</name>
</gene>
<accession>A0A1X0DHC2</accession>
<name>A0A1X0DHC2_9MYCO</name>
<dbReference type="GO" id="GO:0003700">
    <property type="term" value="F:DNA-binding transcription factor activity"/>
    <property type="evidence" value="ECO:0007669"/>
    <property type="project" value="TreeGrafter"/>
</dbReference>
<dbReference type="GO" id="GO:0000976">
    <property type="term" value="F:transcription cis-regulatory region binding"/>
    <property type="evidence" value="ECO:0007669"/>
    <property type="project" value="TreeGrafter"/>
</dbReference>
<organism evidence="2 3">
    <name type="scientific">Mycolicibacterium insubricum</name>
    <dbReference type="NCBI Taxonomy" id="444597"/>
    <lineage>
        <taxon>Bacteria</taxon>
        <taxon>Bacillati</taxon>
        <taxon>Actinomycetota</taxon>
        <taxon>Actinomycetes</taxon>
        <taxon>Mycobacteriales</taxon>
        <taxon>Mycobacteriaceae</taxon>
        <taxon>Mycolicibacterium</taxon>
    </lineage>
</organism>
<proteinExistence type="predicted"/>
<dbReference type="Pfam" id="PF00440">
    <property type="entry name" value="TetR_N"/>
    <property type="match status" value="1"/>
</dbReference>
<dbReference type="InterPro" id="IPR050109">
    <property type="entry name" value="HTH-type_TetR-like_transc_reg"/>
</dbReference>
<sequence length="230" mass="25577">MEVYLDVDASIMEAGDNRSVARRGYDGVTAAQRSADRRARLLQATLELVGDRGYRALTVAALRRSTGLNDRYFYEHFRTCDDIFDALIDELAGQTMAAMTAAVAAADGEDLRSVVRATLAACIETLTADQRKARVVFIEAPAHDEGGRRRHIRDMFIALMRAHAENIGAPELGERMQFLGVHFFGALMETTTSWIAGQLRMTRDELVELNTDLLLAAFDHARTTWPVRAD</sequence>
<dbReference type="AlphaFoldDB" id="A0A1X0DHC2"/>
<keyword evidence="1" id="KW-0238">DNA-binding</keyword>
<comment type="caution">
    <text evidence="2">The sequence shown here is derived from an EMBL/GenBank/DDBJ whole genome shotgun (WGS) entry which is preliminary data.</text>
</comment>
<evidence type="ECO:0000313" key="2">
    <source>
        <dbReference type="EMBL" id="ORA71781.1"/>
    </source>
</evidence>
<protein>
    <submittedName>
        <fullName evidence="2">Uncharacterized protein</fullName>
    </submittedName>
</protein>
<keyword evidence="3" id="KW-1185">Reference proteome</keyword>
<dbReference type="InterPro" id="IPR009057">
    <property type="entry name" value="Homeodomain-like_sf"/>
</dbReference>
<dbReference type="Gene3D" id="1.10.357.10">
    <property type="entry name" value="Tetracycline Repressor, domain 2"/>
    <property type="match status" value="1"/>
</dbReference>
<evidence type="ECO:0000256" key="1">
    <source>
        <dbReference type="ARBA" id="ARBA00023125"/>
    </source>
</evidence>
<dbReference type="PANTHER" id="PTHR30055:SF226">
    <property type="entry name" value="HTH-TYPE TRANSCRIPTIONAL REGULATOR PKSA"/>
    <property type="match status" value="1"/>
</dbReference>
<evidence type="ECO:0000313" key="3">
    <source>
        <dbReference type="Proteomes" id="UP000192801"/>
    </source>
</evidence>